<evidence type="ECO:0000313" key="1">
    <source>
        <dbReference type="EMBL" id="PXX66400.1"/>
    </source>
</evidence>
<evidence type="ECO:0000313" key="2">
    <source>
        <dbReference type="Proteomes" id="UP000247569"/>
    </source>
</evidence>
<dbReference type="EMBL" id="QJKF01000003">
    <property type="protein sequence ID" value="PXX66400.1"/>
    <property type="molecule type" value="Genomic_DNA"/>
</dbReference>
<name>A0A318K4Q7_9NOCA</name>
<sequence>MMTAMHCTHCDSENLMPGFIEDSGDSSRGHARWVEGPLEIGYWGAIRTGRAHWLVDAYRCADCFHLELFTRTKDEVGSERPRRPRAR</sequence>
<proteinExistence type="predicted"/>
<keyword evidence="2" id="KW-1185">Reference proteome</keyword>
<dbReference type="AlphaFoldDB" id="A0A318K4Q7"/>
<dbReference type="Proteomes" id="UP000247569">
    <property type="component" value="Unassembled WGS sequence"/>
</dbReference>
<reference evidence="1 2" key="1">
    <citation type="submission" date="2018-05" db="EMBL/GenBank/DDBJ databases">
        <title>Genomic Encyclopedia of Type Strains, Phase IV (KMG-IV): sequencing the most valuable type-strain genomes for metagenomic binning, comparative biology and taxonomic classification.</title>
        <authorList>
            <person name="Goeker M."/>
        </authorList>
    </citation>
    <scope>NUCLEOTIDE SEQUENCE [LARGE SCALE GENOMIC DNA]</scope>
    <source>
        <strain evidence="1 2">DSM 44704</strain>
    </source>
</reference>
<accession>A0A318K4Q7</accession>
<gene>
    <name evidence="1" type="ORF">DFR70_103148</name>
</gene>
<protein>
    <submittedName>
        <fullName evidence="1">Uncharacterized protein</fullName>
    </submittedName>
</protein>
<comment type="caution">
    <text evidence="1">The sequence shown here is derived from an EMBL/GenBank/DDBJ whole genome shotgun (WGS) entry which is preliminary data.</text>
</comment>
<organism evidence="1 2">
    <name type="scientific">Nocardia tenerifensis</name>
    <dbReference type="NCBI Taxonomy" id="228006"/>
    <lineage>
        <taxon>Bacteria</taxon>
        <taxon>Bacillati</taxon>
        <taxon>Actinomycetota</taxon>
        <taxon>Actinomycetes</taxon>
        <taxon>Mycobacteriales</taxon>
        <taxon>Nocardiaceae</taxon>
        <taxon>Nocardia</taxon>
    </lineage>
</organism>